<name>A0A409WFU0_PSICY</name>
<feature type="domain" description="Asl1-like glycosyl hydrolase catalytic" evidence="3">
    <location>
        <begin position="127"/>
        <end position="359"/>
    </location>
</feature>
<feature type="region of interest" description="Disordered" evidence="1">
    <location>
        <begin position="40"/>
        <end position="72"/>
    </location>
</feature>
<dbReference type="GO" id="GO:0009277">
    <property type="term" value="C:fungal-type cell wall"/>
    <property type="evidence" value="ECO:0007669"/>
    <property type="project" value="TreeGrafter"/>
</dbReference>
<dbReference type="OrthoDB" id="5959761at2759"/>
<dbReference type="GO" id="GO:0071966">
    <property type="term" value="P:fungal-type cell wall polysaccharide metabolic process"/>
    <property type="evidence" value="ECO:0007669"/>
    <property type="project" value="TreeGrafter"/>
</dbReference>
<dbReference type="InterPro" id="IPR053183">
    <property type="entry name" value="ASL1"/>
</dbReference>
<dbReference type="Gene3D" id="3.20.20.80">
    <property type="entry name" value="Glycosidases"/>
    <property type="match status" value="1"/>
</dbReference>
<accession>A0A409WFU0</accession>
<reference evidence="4 5" key="1">
    <citation type="journal article" date="2018" name="Evol. Lett.">
        <title>Horizontal gene cluster transfer increased hallucinogenic mushroom diversity.</title>
        <authorList>
            <person name="Reynolds H.T."/>
            <person name="Vijayakumar V."/>
            <person name="Gluck-Thaler E."/>
            <person name="Korotkin H.B."/>
            <person name="Matheny P.B."/>
            <person name="Slot J.C."/>
        </authorList>
    </citation>
    <scope>NUCLEOTIDE SEQUENCE [LARGE SCALE GENOMIC DNA]</scope>
    <source>
        <strain evidence="4 5">2631</strain>
    </source>
</reference>
<keyword evidence="5" id="KW-1185">Reference proteome</keyword>
<evidence type="ECO:0000256" key="2">
    <source>
        <dbReference type="SAM" id="SignalP"/>
    </source>
</evidence>
<comment type="caution">
    <text evidence="4">The sequence shown here is derived from an EMBL/GenBank/DDBJ whole genome shotgun (WGS) entry which is preliminary data.</text>
</comment>
<dbReference type="InterPro" id="IPR017853">
    <property type="entry name" value="GH"/>
</dbReference>
<organism evidence="4 5">
    <name type="scientific">Psilocybe cyanescens</name>
    <dbReference type="NCBI Taxonomy" id="93625"/>
    <lineage>
        <taxon>Eukaryota</taxon>
        <taxon>Fungi</taxon>
        <taxon>Dikarya</taxon>
        <taxon>Basidiomycota</taxon>
        <taxon>Agaricomycotina</taxon>
        <taxon>Agaricomycetes</taxon>
        <taxon>Agaricomycetidae</taxon>
        <taxon>Agaricales</taxon>
        <taxon>Agaricineae</taxon>
        <taxon>Strophariaceae</taxon>
        <taxon>Psilocybe</taxon>
    </lineage>
</organism>
<feature type="compositionally biased region" description="Basic residues" evidence="1">
    <location>
        <begin position="40"/>
        <end position="61"/>
    </location>
</feature>
<evidence type="ECO:0000313" key="5">
    <source>
        <dbReference type="Proteomes" id="UP000283269"/>
    </source>
</evidence>
<dbReference type="AlphaFoldDB" id="A0A409WFU0"/>
<feature type="chain" id="PRO_5019533236" description="Asl1-like glycosyl hydrolase catalytic domain-containing protein" evidence="2">
    <location>
        <begin position="29"/>
        <end position="361"/>
    </location>
</feature>
<evidence type="ECO:0000313" key="4">
    <source>
        <dbReference type="EMBL" id="PPQ77341.1"/>
    </source>
</evidence>
<dbReference type="EMBL" id="NHYD01003440">
    <property type="protein sequence ID" value="PPQ77341.1"/>
    <property type="molecule type" value="Genomic_DNA"/>
</dbReference>
<evidence type="ECO:0000256" key="1">
    <source>
        <dbReference type="SAM" id="MobiDB-lite"/>
    </source>
</evidence>
<feature type="signal peptide" evidence="2">
    <location>
        <begin position="1"/>
        <end position="28"/>
    </location>
</feature>
<dbReference type="STRING" id="93625.A0A409WFU0"/>
<dbReference type="Proteomes" id="UP000283269">
    <property type="component" value="Unassembled WGS sequence"/>
</dbReference>
<dbReference type="PROSITE" id="PS51257">
    <property type="entry name" value="PROKAR_LIPOPROTEIN"/>
    <property type="match status" value="1"/>
</dbReference>
<sequence>MASKLINLIALSSLVILACSFGPAPANALSIDTSPNHHARHLGHHQLLAKKKRADSRRCKPRPSSSAVVASTKSVAPTTSKLPVVVTTPAVPTTTPKAVVPAAPKTTAAPPVVNKPPPATNSGAKVGIAWPMGDDPSLKNFKTNKVSYLYTWGPYKPSQSDALGYDFMAMFWGPKDISAWTSLVKPGYARYALGFNEPDHAGQAALDPGYGASLWKQYIEPLKNSGYTLISPAVTSGSSGIPWLQSFIGACGGCTINAVAVHWYGNSAQQFIQYVQKFHDTFGKDIWVTEFACQNFSGGAQCTQAEVQDFMDTVTSWMDSTSYVKGYMAFGVMHDMSGVNPLNQLMAGNGLPTPLGYDYLN</sequence>
<keyword evidence="2" id="KW-0732">Signal</keyword>
<dbReference type="PANTHER" id="PTHR34154">
    <property type="entry name" value="ALKALI-SENSITIVE LINKAGE PROTEIN 1"/>
    <property type="match status" value="1"/>
</dbReference>
<dbReference type="InParanoid" id="A0A409WFU0"/>
<dbReference type="InterPro" id="IPR024655">
    <property type="entry name" value="Asl1_glyco_hydro_catalytic"/>
</dbReference>
<gene>
    <name evidence="4" type="ORF">CVT25_010923</name>
</gene>
<feature type="compositionally biased region" description="Low complexity" evidence="1">
    <location>
        <begin position="63"/>
        <end position="72"/>
    </location>
</feature>
<dbReference type="SUPFAM" id="SSF51445">
    <property type="entry name" value="(Trans)glycosidases"/>
    <property type="match status" value="1"/>
</dbReference>
<proteinExistence type="predicted"/>
<evidence type="ECO:0000259" key="3">
    <source>
        <dbReference type="Pfam" id="PF11790"/>
    </source>
</evidence>
<dbReference type="Pfam" id="PF11790">
    <property type="entry name" value="Glyco_hydro_cc"/>
    <property type="match status" value="1"/>
</dbReference>
<protein>
    <recommendedName>
        <fullName evidence="3">Asl1-like glycosyl hydrolase catalytic domain-containing protein</fullName>
    </recommendedName>
</protein>
<dbReference type="PANTHER" id="PTHR34154:SF3">
    <property type="entry name" value="ALKALI-SENSITIVE LINKAGE PROTEIN 1"/>
    <property type="match status" value="1"/>
</dbReference>